<dbReference type="Pfam" id="PF18073">
    <property type="entry name" value="Zn_ribbon_LapB"/>
    <property type="match status" value="1"/>
</dbReference>
<dbReference type="GO" id="GO:0000725">
    <property type="term" value="P:recombinational repair"/>
    <property type="evidence" value="ECO:0007669"/>
    <property type="project" value="UniProtKB-UniRule"/>
</dbReference>
<dbReference type="InterPro" id="IPR020568">
    <property type="entry name" value="Ribosomal_Su5_D2-typ_SF"/>
</dbReference>
<evidence type="ECO:0000256" key="8">
    <source>
        <dbReference type="ARBA" id="ARBA00023016"/>
    </source>
</evidence>
<dbReference type="CDD" id="cd01121">
    <property type="entry name" value="RadA_SMS_N"/>
    <property type="match status" value="1"/>
</dbReference>
<evidence type="ECO:0000256" key="5">
    <source>
        <dbReference type="ARBA" id="ARBA00022801"/>
    </source>
</evidence>
<dbReference type="GO" id="GO:0016787">
    <property type="term" value="F:hydrolase activity"/>
    <property type="evidence" value="ECO:0007669"/>
    <property type="project" value="UniProtKB-KW"/>
</dbReference>
<feature type="binding site" evidence="11">
    <location>
        <begin position="89"/>
        <end position="96"/>
    </location>
    <ligand>
        <name>ATP</name>
        <dbReference type="ChEBI" id="CHEBI:30616"/>
    </ligand>
</feature>
<keyword evidence="8 11" id="KW-0346">Stress response</keyword>
<organism evidence="15 16">
    <name type="scientific">Caminibacter mediatlanticus TB-2</name>
    <dbReference type="NCBI Taxonomy" id="391592"/>
    <lineage>
        <taxon>Bacteria</taxon>
        <taxon>Pseudomonadati</taxon>
        <taxon>Campylobacterota</taxon>
        <taxon>Epsilonproteobacteria</taxon>
        <taxon>Nautiliales</taxon>
        <taxon>Nautiliaceae</taxon>
        <taxon>Caminibacter</taxon>
    </lineage>
</organism>
<dbReference type="PANTHER" id="PTHR32472:SF10">
    <property type="entry name" value="DNA REPAIR PROTEIN RADA-LIKE PROTEIN"/>
    <property type="match status" value="1"/>
</dbReference>
<evidence type="ECO:0000256" key="2">
    <source>
        <dbReference type="ARBA" id="ARBA00022741"/>
    </source>
</evidence>
<dbReference type="InterPro" id="IPR020588">
    <property type="entry name" value="RecA_ATP-bd"/>
</dbReference>
<comment type="caution">
    <text evidence="15">The sequence shown here is derived from an EMBL/GenBank/DDBJ whole genome shotgun (WGS) entry which is preliminary data.</text>
</comment>
<keyword evidence="10 11" id="KW-0234">DNA repair</keyword>
<dbReference type="SUPFAM" id="SSF52540">
    <property type="entry name" value="P-loop containing nucleoside triphosphate hydrolases"/>
    <property type="match status" value="1"/>
</dbReference>
<gene>
    <name evidence="11" type="primary">radA</name>
    <name evidence="15" type="ORF">CMTB2_03783</name>
</gene>
<keyword evidence="2 11" id="KW-0547">Nucleotide-binding</keyword>
<dbReference type="Proteomes" id="UP000003288">
    <property type="component" value="Unassembled WGS sequence"/>
</dbReference>
<dbReference type="SMART" id="SM00382">
    <property type="entry name" value="AAA"/>
    <property type="match status" value="1"/>
</dbReference>
<keyword evidence="9 11" id="KW-0238">DNA-binding</keyword>
<dbReference type="InterPro" id="IPR027417">
    <property type="entry name" value="P-loop_NTPase"/>
</dbReference>
<keyword evidence="4 13" id="KW-0863">Zinc-finger</keyword>
<dbReference type="Pfam" id="PF13481">
    <property type="entry name" value="AAA_25"/>
    <property type="match status" value="1"/>
</dbReference>
<evidence type="ECO:0000313" key="16">
    <source>
        <dbReference type="Proteomes" id="UP000003288"/>
    </source>
</evidence>
<dbReference type="Gene3D" id="3.30.230.10">
    <property type="match status" value="1"/>
</dbReference>
<keyword evidence="3 11" id="KW-0227">DNA damage</keyword>
<sequence length="432" mass="47679">MAKKKTVYECIECGYKSAKWMGKCPACGSWESFVEISEEKNKATSKPSKILRFDEIEKEEIERFSSGDNELDLVLGGGIVPGSLVLIGGSPGVGKSTLMLKLAGNLDKKILYVAGEESPGQIKIRADRLNVKNQNLYLMPEIVVENIIEEIKKGYELVIIDSIQTIYSENLQSAPGSVSQVREATFELMRVAKETKTPIFIIGHITKEGSIAGPRVLEHMVDTVLYFEGDASRELRILRAFKNRFGSTSEIGIFEMTKEGLVSAKNKSFFSKKALPGSAITVILEGTRPIVLEVQALVSESYSIPKRSATGFDLSRLNMILALLEKKLNLPFNQYDVFINVTGGIKITEPAADLAIIAAIVSSFRNRPISKESVFIGEVSLVGDIRDVPGLDIRLKEAANLGFKKAITPSKPLENYIKTYTVSEVEKVIEWM</sequence>
<feature type="domain" description="RecA family profile 1" evidence="14">
    <location>
        <begin position="60"/>
        <end position="205"/>
    </location>
</feature>
<keyword evidence="6 13" id="KW-0862">Zinc</keyword>
<comment type="function">
    <text evidence="13">DNA-dependent ATPase involved in processing of recombination intermediates, plays a role in repairing DNA breaks. Stimulates the branch migration of RecA-mediated strand transfer reactions, allowing the 3' invading strand to extend heteroduplex DNA faster. Binds ssDNA in the presence of ADP but not other nucleotides, has ATPase activity that is stimulated by ssDNA and various branched DNA structures, but inhibited by SSB. Does not have RecA's homology-searching function.</text>
</comment>
<dbReference type="SUPFAM" id="SSF54211">
    <property type="entry name" value="Ribosomal protein S5 domain 2-like"/>
    <property type="match status" value="1"/>
</dbReference>
<dbReference type="InterPro" id="IPR004504">
    <property type="entry name" value="DNA_repair_RadA"/>
</dbReference>
<dbReference type="InterPro" id="IPR041166">
    <property type="entry name" value="Rubredoxin_2"/>
</dbReference>
<name>A0AAI9F3G2_9BACT</name>
<evidence type="ECO:0000256" key="4">
    <source>
        <dbReference type="ARBA" id="ARBA00022771"/>
    </source>
</evidence>
<evidence type="ECO:0000256" key="3">
    <source>
        <dbReference type="ARBA" id="ARBA00022763"/>
    </source>
</evidence>
<dbReference type="Pfam" id="PF13541">
    <property type="entry name" value="ChlI"/>
    <property type="match status" value="1"/>
</dbReference>
<dbReference type="GO" id="GO:0003684">
    <property type="term" value="F:damaged DNA binding"/>
    <property type="evidence" value="ECO:0007669"/>
    <property type="project" value="InterPro"/>
</dbReference>
<evidence type="ECO:0000313" key="15">
    <source>
        <dbReference type="EMBL" id="EDM24606.1"/>
    </source>
</evidence>
<protein>
    <recommendedName>
        <fullName evidence="11 12">DNA repair protein RadA</fullName>
    </recommendedName>
</protein>
<evidence type="ECO:0000256" key="7">
    <source>
        <dbReference type="ARBA" id="ARBA00022840"/>
    </source>
</evidence>
<dbReference type="InterPro" id="IPR014721">
    <property type="entry name" value="Ribsml_uS5_D2-typ_fold_subgr"/>
</dbReference>
<proteinExistence type="inferred from homology"/>
<dbReference type="GO" id="GO:0008270">
    <property type="term" value="F:zinc ion binding"/>
    <property type="evidence" value="ECO:0007669"/>
    <property type="project" value="UniProtKB-KW"/>
</dbReference>
<evidence type="ECO:0000256" key="12">
    <source>
        <dbReference type="NCBIfam" id="TIGR00416"/>
    </source>
</evidence>
<keyword evidence="7 11" id="KW-0067">ATP-binding</keyword>
<dbReference type="GO" id="GO:0140664">
    <property type="term" value="F:ATP-dependent DNA damage sensor activity"/>
    <property type="evidence" value="ECO:0007669"/>
    <property type="project" value="InterPro"/>
</dbReference>
<comment type="similarity">
    <text evidence="11 13">Belongs to the RecA family. RadA subfamily.</text>
</comment>
<evidence type="ECO:0000259" key="14">
    <source>
        <dbReference type="PROSITE" id="PS50162"/>
    </source>
</evidence>
<evidence type="ECO:0000256" key="13">
    <source>
        <dbReference type="RuleBase" id="RU003555"/>
    </source>
</evidence>
<dbReference type="FunFam" id="3.40.50.300:FF:000050">
    <property type="entry name" value="DNA repair protein RadA"/>
    <property type="match status" value="1"/>
</dbReference>
<dbReference type="NCBIfam" id="TIGR00416">
    <property type="entry name" value="sms"/>
    <property type="match status" value="1"/>
</dbReference>
<dbReference type="PROSITE" id="PS50162">
    <property type="entry name" value="RECA_2"/>
    <property type="match status" value="1"/>
</dbReference>
<dbReference type="GO" id="GO:0005829">
    <property type="term" value="C:cytosol"/>
    <property type="evidence" value="ECO:0007669"/>
    <property type="project" value="TreeGrafter"/>
</dbReference>
<dbReference type="PANTHER" id="PTHR32472">
    <property type="entry name" value="DNA REPAIR PROTEIN RADA"/>
    <property type="match status" value="1"/>
</dbReference>
<dbReference type="InterPro" id="IPR003593">
    <property type="entry name" value="AAA+_ATPase"/>
</dbReference>
<dbReference type="RefSeq" id="WP_007473689.1">
    <property type="nucleotide sequence ID" value="NZ_ABCJ01000001.1"/>
</dbReference>
<evidence type="ECO:0000256" key="11">
    <source>
        <dbReference type="HAMAP-Rule" id="MF_01498"/>
    </source>
</evidence>
<evidence type="ECO:0000256" key="10">
    <source>
        <dbReference type="ARBA" id="ARBA00023204"/>
    </source>
</evidence>
<evidence type="ECO:0000256" key="1">
    <source>
        <dbReference type="ARBA" id="ARBA00022723"/>
    </source>
</evidence>
<keyword evidence="1 11" id="KW-0479">Metal-binding</keyword>
<dbReference type="HAMAP" id="MF_01498">
    <property type="entry name" value="RadA_bact"/>
    <property type="match status" value="1"/>
</dbReference>
<accession>A0AAI9F3G2</accession>
<dbReference type="GO" id="GO:0005524">
    <property type="term" value="F:ATP binding"/>
    <property type="evidence" value="ECO:0007669"/>
    <property type="project" value="UniProtKB-UniRule"/>
</dbReference>
<reference evidence="15 16" key="1">
    <citation type="journal article" date="2011" name="Stand. Genomic Sci.">
        <title>Draft genome sequence of Caminibacter mediatlanticus strain TB-2, an epsilonproteobacterium isolated from a deep-sea hydrothermal vent.</title>
        <authorList>
            <person name="Giovannelli D."/>
            <person name="Ferriera S."/>
            <person name="Johnson J."/>
            <person name="Kravitz S."/>
            <person name="Perez-Rodriguez I."/>
            <person name="Ricci J."/>
            <person name="O'Brien C."/>
            <person name="Voordeckers J.W."/>
            <person name="Bini E."/>
            <person name="Vetriani C."/>
        </authorList>
    </citation>
    <scope>NUCLEOTIDE SEQUENCE [LARGE SCALE GENOMIC DNA]</scope>
    <source>
        <strain evidence="15 16">TB-2</strain>
    </source>
</reference>
<feature type="short sequence motif" description="RadA KNRFG motif" evidence="11">
    <location>
        <begin position="242"/>
        <end position="246"/>
    </location>
</feature>
<evidence type="ECO:0000256" key="6">
    <source>
        <dbReference type="ARBA" id="ARBA00022833"/>
    </source>
</evidence>
<dbReference type="Gene3D" id="3.40.50.300">
    <property type="entry name" value="P-loop containing nucleotide triphosphate hydrolases"/>
    <property type="match status" value="1"/>
</dbReference>
<dbReference type="PRINTS" id="PR01874">
    <property type="entry name" value="DNAREPAIRADA"/>
</dbReference>
<dbReference type="AlphaFoldDB" id="A0AAI9F3G2"/>
<evidence type="ECO:0000256" key="9">
    <source>
        <dbReference type="ARBA" id="ARBA00023125"/>
    </source>
</evidence>
<dbReference type="EMBL" id="ABCJ01000001">
    <property type="protein sequence ID" value="EDM24606.1"/>
    <property type="molecule type" value="Genomic_DNA"/>
</dbReference>
<comment type="domain">
    <text evidence="11">The middle region has homology to RecA with ATPase motifs including the RadA KNRFG motif, while the C-terminus is homologous to Lon protease.</text>
</comment>
<comment type="function">
    <text evidence="11">Plays a role in repairing double-strand DNA breaks, probably involving stabilizing or processing branched DNA or blocked replication forks.</text>
</comment>
<feature type="region of interest" description="Lon-protease-like" evidence="11">
    <location>
        <begin position="336"/>
        <end position="432"/>
    </location>
</feature>
<keyword evidence="5" id="KW-0378">Hydrolase</keyword>